<dbReference type="SUPFAM" id="SSF50993">
    <property type="entry name" value="Peptidase/esterase 'gauge' domain"/>
    <property type="match status" value="1"/>
</dbReference>
<name>A0A382T9T6_9ZZZZ</name>
<dbReference type="EMBL" id="UINC01134520">
    <property type="protein sequence ID" value="SVD18111.1"/>
    <property type="molecule type" value="Genomic_DNA"/>
</dbReference>
<dbReference type="PANTHER" id="PTHR42881:SF2">
    <property type="entry name" value="PROLYL ENDOPEPTIDASE"/>
    <property type="match status" value="1"/>
</dbReference>
<accession>A0A382T9T6</accession>
<feature type="non-terminal residue" evidence="2">
    <location>
        <position position="282"/>
    </location>
</feature>
<feature type="domain" description="Peptidase S9A N-terminal" evidence="1">
    <location>
        <begin position="26"/>
        <end position="281"/>
    </location>
</feature>
<gene>
    <name evidence="2" type="ORF">METZ01_LOCUS370965</name>
</gene>
<dbReference type="InterPro" id="IPR023302">
    <property type="entry name" value="Pept_S9A_N"/>
</dbReference>
<dbReference type="AlphaFoldDB" id="A0A382T9T6"/>
<sequence>MKRLLISFIVFMMVGCQNNVQQINYPDTRESDHVDIYHGVEVADPYRWLEDDMSDETADWVKTQNKSTFRYLNKIRFRRKLEKRIKSLNNYEKVGAPFKEGEYEYFYKNTGLQNHSIVYRQPVGNSEKSEVFLDPNKFSNDGTVALRGLSFSEDASLATYMITEGGSDWRKILVIDVETQKIIEDTLKDVKFSGVSWRGNKGFYYSSYDNPKDKSALSAKTQLHKLYYHKLGASQSSDQLVYGGEKQPNRYISGYVTEDQNYLVISASQNTSGNQIYVMDLN</sequence>
<dbReference type="Gene3D" id="2.130.10.120">
    <property type="entry name" value="Prolyl oligopeptidase, N-terminal domain"/>
    <property type="match status" value="1"/>
</dbReference>
<proteinExistence type="predicted"/>
<dbReference type="GO" id="GO:0005829">
    <property type="term" value="C:cytosol"/>
    <property type="evidence" value="ECO:0007669"/>
    <property type="project" value="TreeGrafter"/>
</dbReference>
<organism evidence="2">
    <name type="scientific">marine metagenome</name>
    <dbReference type="NCBI Taxonomy" id="408172"/>
    <lineage>
        <taxon>unclassified sequences</taxon>
        <taxon>metagenomes</taxon>
        <taxon>ecological metagenomes</taxon>
    </lineage>
</organism>
<evidence type="ECO:0000313" key="2">
    <source>
        <dbReference type="EMBL" id="SVD18111.1"/>
    </source>
</evidence>
<feature type="non-terminal residue" evidence="2">
    <location>
        <position position="1"/>
    </location>
</feature>
<protein>
    <recommendedName>
        <fullName evidence="1">Peptidase S9A N-terminal domain-containing protein</fullName>
    </recommendedName>
</protein>
<dbReference type="GO" id="GO:0070012">
    <property type="term" value="F:oligopeptidase activity"/>
    <property type="evidence" value="ECO:0007669"/>
    <property type="project" value="TreeGrafter"/>
</dbReference>
<reference evidence="2" key="1">
    <citation type="submission" date="2018-05" db="EMBL/GenBank/DDBJ databases">
        <authorList>
            <person name="Lanie J.A."/>
            <person name="Ng W.-L."/>
            <person name="Kazmierczak K.M."/>
            <person name="Andrzejewski T.M."/>
            <person name="Davidsen T.M."/>
            <person name="Wayne K.J."/>
            <person name="Tettelin H."/>
            <person name="Glass J.I."/>
            <person name="Rusch D."/>
            <person name="Podicherti R."/>
            <person name="Tsui H.-C.T."/>
            <person name="Winkler M.E."/>
        </authorList>
    </citation>
    <scope>NUCLEOTIDE SEQUENCE</scope>
</reference>
<dbReference type="GO" id="GO:0004252">
    <property type="term" value="F:serine-type endopeptidase activity"/>
    <property type="evidence" value="ECO:0007669"/>
    <property type="project" value="InterPro"/>
</dbReference>
<dbReference type="InterPro" id="IPR051167">
    <property type="entry name" value="Prolyl_oligopep/macrocyclase"/>
</dbReference>
<evidence type="ECO:0000259" key="1">
    <source>
        <dbReference type="Pfam" id="PF02897"/>
    </source>
</evidence>
<dbReference type="Pfam" id="PF02897">
    <property type="entry name" value="Peptidase_S9_N"/>
    <property type="match status" value="1"/>
</dbReference>
<dbReference type="PANTHER" id="PTHR42881">
    <property type="entry name" value="PROLYL ENDOPEPTIDASE"/>
    <property type="match status" value="1"/>
</dbReference>
<dbReference type="PROSITE" id="PS51257">
    <property type="entry name" value="PROKAR_LIPOPROTEIN"/>
    <property type="match status" value="1"/>
</dbReference>